<comment type="caution">
    <text evidence="4">The sequence shown here is derived from an EMBL/GenBank/DDBJ whole genome shotgun (WGS) entry which is preliminary data.</text>
</comment>
<evidence type="ECO:0000256" key="2">
    <source>
        <dbReference type="ARBA" id="ARBA00023161"/>
    </source>
</evidence>
<dbReference type="Proteomes" id="UP000822688">
    <property type="component" value="Chromosome 10"/>
</dbReference>
<feature type="compositionally biased region" description="Basic and acidic residues" evidence="3">
    <location>
        <begin position="37"/>
        <end position="47"/>
    </location>
</feature>
<dbReference type="CDD" id="cd00267">
    <property type="entry name" value="ABC_ATPase"/>
    <property type="match status" value="1"/>
</dbReference>
<dbReference type="InterPro" id="IPR039177">
    <property type="entry name" value="SMG9"/>
</dbReference>
<protein>
    <recommendedName>
        <fullName evidence="6">Protein SMG9</fullName>
    </recommendedName>
</protein>
<evidence type="ECO:0000256" key="3">
    <source>
        <dbReference type="SAM" id="MobiDB-lite"/>
    </source>
</evidence>
<comment type="similarity">
    <text evidence="1">Belongs to the SMG9 family.</text>
</comment>
<evidence type="ECO:0000313" key="4">
    <source>
        <dbReference type="EMBL" id="KAG0560396.1"/>
    </source>
</evidence>
<feature type="region of interest" description="Disordered" evidence="3">
    <location>
        <begin position="1"/>
        <end position="52"/>
    </location>
</feature>
<evidence type="ECO:0000256" key="1">
    <source>
        <dbReference type="ARBA" id="ARBA00007712"/>
    </source>
</evidence>
<dbReference type="InterPro" id="IPR027417">
    <property type="entry name" value="P-loop_NTPase"/>
</dbReference>
<sequence length="433" mass="47771">MATSGGSGGPGPKILLAKPAAARAEGLGSSGPTGIKLMRDRDDDGGGRRIPPGSLNLLSDTWDLTPDRYLPLMSADNQEFMVVGVLGPPGAGKSTILNEIYGFDSSSQGVLPPFNTQTEDIRATARHCSVGLELRMCAERIILLDTQPIFSASVLVDLMRPDGTSNTPVMGGETMSAELAQEIMGLQLGVFLFSVCHVVLLITEGVDDISMWRYMRTIEMLKQGIPDPSVVAQGTSATDTSGDKDRNDSLQDDQIENFADAVFVHTKLQDISYTEVKRLEMALSSYFPNPAFNRNSIISYTVPQFPPPTEWQNMSPHLKGMQPVPKPASNGNVESGSELAPLRKPQKLERGLNFYVLPLKVPDEVIQNTYESYYVMLQQLRNQILSLQRRSFAKPMSERDWLKVLPRVWDLVKKSPVLADYFKMLQSSGLFRR</sequence>
<feature type="region of interest" description="Disordered" evidence="3">
    <location>
        <begin position="229"/>
        <end position="250"/>
    </location>
</feature>
<reference evidence="4" key="1">
    <citation type="submission" date="2020-06" db="EMBL/GenBank/DDBJ databases">
        <title>WGS assembly of Ceratodon purpureus strain R40.</title>
        <authorList>
            <person name="Carey S.B."/>
            <person name="Jenkins J."/>
            <person name="Shu S."/>
            <person name="Lovell J.T."/>
            <person name="Sreedasyam A."/>
            <person name="Maumus F."/>
            <person name="Tiley G.P."/>
            <person name="Fernandez-Pozo N."/>
            <person name="Barry K."/>
            <person name="Chen C."/>
            <person name="Wang M."/>
            <person name="Lipzen A."/>
            <person name="Daum C."/>
            <person name="Saski C.A."/>
            <person name="Payton A.C."/>
            <person name="Mcbreen J.C."/>
            <person name="Conrad R.E."/>
            <person name="Kollar L.M."/>
            <person name="Olsson S."/>
            <person name="Huttunen S."/>
            <person name="Landis J.B."/>
            <person name="Wickett N.J."/>
            <person name="Johnson M.G."/>
            <person name="Rensing S.A."/>
            <person name="Grimwood J."/>
            <person name="Schmutz J."/>
            <person name="Mcdaniel S.F."/>
        </authorList>
    </citation>
    <scope>NUCLEOTIDE SEQUENCE</scope>
    <source>
        <strain evidence="4">R40</strain>
    </source>
</reference>
<keyword evidence="5" id="KW-1185">Reference proteome</keyword>
<proteinExistence type="inferred from homology"/>
<gene>
    <name evidence="4" type="ORF">KC19_10G178000</name>
</gene>
<dbReference type="AlphaFoldDB" id="A0A8T0GLH8"/>
<evidence type="ECO:0008006" key="6">
    <source>
        <dbReference type="Google" id="ProtNLM"/>
    </source>
</evidence>
<dbReference type="PANTHER" id="PTHR14270:SF0">
    <property type="entry name" value="NONSENSE-MEDIATED MRNA DECAY FACTOR SMG9"/>
    <property type="match status" value="1"/>
</dbReference>
<dbReference type="Gene3D" id="3.40.50.300">
    <property type="entry name" value="P-loop containing nucleotide triphosphate hydrolases"/>
    <property type="match status" value="1"/>
</dbReference>
<dbReference type="EMBL" id="CM026431">
    <property type="protein sequence ID" value="KAG0560396.1"/>
    <property type="molecule type" value="Genomic_DNA"/>
</dbReference>
<feature type="compositionally biased region" description="Gly residues" evidence="3">
    <location>
        <begin position="1"/>
        <end position="11"/>
    </location>
</feature>
<dbReference type="SUPFAM" id="SSF52540">
    <property type="entry name" value="P-loop containing nucleoside triphosphate hydrolases"/>
    <property type="match status" value="1"/>
</dbReference>
<keyword evidence="2" id="KW-0866">Nonsense-mediated mRNA decay</keyword>
<dbReference type="PANTHER" id="PTHR14270">
    <property type="entry name" value="NONSENSE-MEDIATED MRNA DECAY FACTOR SMG9"/>
    <property type="match status" value="1"/>
</dbReference>
<dbReference type="GO" id="GO:0000184">
    <property type="term" value="P:nuclear-transcribed mRNA catabolic process, nonsense-mediated decay"/>
    <property type="evidence" value="ECO:0007669"/>
    <property type="project" value="UniProtKB-KW"/>
</dbReference>
<evidence type="ECO:0000313" key="5">
    <source>
        <dbReference type="Proteomes" id="UP000822688"/>
    </source>
</evidence>
<name>A0A8T0GLH8_CERPU</name>
<organism evidence="4 5">
    <name type="scientific">Ceratodon purpureus</name>
    <name type="common">Fire moss</name>
    <name type="synonym">Dicranum purpureum</name>
    <dbReference type="NCBI Taxonomy" id="3225"/>
    <lineage>
        <taxon>Eukaryota</taxon>
        <taxon>Viridiplantae</taxon>
        <taxon>Streptophyta</taxon>
        <taxon>Embryophyta</taxon>
        <taxon>Bryophyta</taxon>
        <taxon>Bryophytina</taxon>
        <taxon>Bryopsida</taxon>
        <taxon>Dicranidae</taxon>
        <taxon>Pseudoditrichales</taxon>
        <taxon>Ditrichaceae</taxon>
        <taxon>Ceratodon</taxon>
    </lineage>
</organism>
<accession>A0A8T0GLH8</accession>